<reference evidence="1 2" key="1">
    <citation type="submission" date="2019-09" db="EMBL/GenBank/DDBJ databases">
        <title>NBRP : Genome information of microbial organism related human and environment.</title>
        <authorList>
            <person name="Hattori M."/>
            <person name="Oshima K."/>
            <person name="Inaba H."/>
            <person name="Suda W."/>
            <person name="Sakamoto M."/>
            <person name="Iino T."/>
            <person name="Kitahara M."/>
            <person name="Oshida Y."/>
            <person name="Iida T."/>
            <person name="Kudo T."/>
            <person name="Itoh T."/>
            <person name="Ohkuma M."/>
        </authorList>
    </citation>
    <scope>NUCLEOTIDE SEQUENCE [LARGE SCALE GENOMIC DNA]</scope>
    <source>
        <strain evidence="1 2">Q-1</strain>
    </source>
</reference>
<comment type="caution">
    <text evidence="1">The sequence shown here is derived from an EMBL/GenBank/DDBJ whole genome shotgun (WGS) entry which is preliminary data.</text>
</comment>
<dbReference type="Proteomes" id="UP000324996">
    <property type="component" value="Unassembled WGS sequence"/>
</dbReference>
<name>A0A5A7N8U6_9PROT</name>
<organism evidence="1 2">
    <name type="scientific">Iodidimonas nitroreducens</name>
    <dbReference type="NCBI Taxonomy" id="1236968"/>
    <lineage>
        <taxon>Bacteria</taxon>
        <taxon>Pseudomonadati</taxon>
        <taxon>Pseudomonadota</taxon>
        <taxon>Alphaproteobacteria</taxon>
        <taxon>Iodidimonadales</taxon>
        <taxon>Iodidimonadaceae</taxon>
        <taxon>Iodidimonas</taxon>
    </lineage>
</organism>
<evidence type="ECO:0000313" key="2">
    <source>
        <dbReference type="Proteomes" id="UP000324996"/>
    </source>
</evidence>
<dbReference type="AlphaFoldDB" id="A0A5A7N8U6"/>
<keyword evidence="2" id="KW-1185">Reference proteome</keyword>
<accession>A0A5A7N8U6</accession>
<dbReference type="EMBL" id="BKCN01000008">
    <property type="protein sequence ID" value="GER04184.1"/>
    <property type="molecule type" value="Genomic_DNA"/>
</dbReference>
<evidence type="ECO:0000313" key="1">
    <source>
        <dbReference type="EMBL" id="GER04184.1"/>
    </source>
</evidence>
<sequence length="167" mass="18454">MNALAQFSTAFQTDFSNYASHADNISSLPSSGTQLRVPSHNSLWVRELGSRLNELTSLPRGWDGYEGLPVSFRCADFAANLIERLYVDGVDAPQLVPGADGTVQIEWHMNHLDIEIDILAPYKVMATRYDHLTGAEEELELGTDFTRLAIWVAMLGDDRSALRAAAN</sequence>
<gene>
    <name evidence="1" type="ORF">JCM17846_18660</name>
</gene>
<dbReference type="RefSeq" id="WP_150007076.1">
    <property type="nucleotide sequence ID" value="NZ_BKCN01000008.1"/>
</dbReference>
<proteinExistence type="predicted"/>
<protein>
    <submittedName>
        <fullName evidence="1">Uncharacterized protein</fullName>
    </submittedName>
</protein>